<dbReference type="InterPro" id="IPR000172">
    <property type="entry name" value="GMC_OxRdtase_N"/>
</dbReference>
<dbReference type="SUPFAM" id="SSF51905">
    <property type="entry name" value="FAD/NAD(P)-binding domain"/>
    <property type="match status" value="1"/>
</dbReference>
<dbReference type="Pfam" id="PF00732">
    <property type="entry name" value="GMC_oxred_N"/>
    <property type="match status" value="1"/>
</dbReference>
<feature type="binding site" evidence="5">
    <location>
        <position position="106"/>
    </location>
    <ligand>
        <name>FAD</name>
        <dbReference type="ChEBI" id="CHEBI:57692"/>
    </ligand>
</feature>
<feature type="binding site" evidence="5">
    <location>
        <position position="501"/>
    </location>
    <ligand>
        <name>substrate</name>
    </ligand>
</feature>
<feature type="domain" description="Glucose-methanol-choline oxidoreductase N-terminal" evidence="6">
    <location>
        <begin position="304"/>
        <end position="318"/>
    </location>
</feature>
<keyword evidence="8" id="KW-1185">Reference proteome</keyword>
<reference evidence="7" key="1">
    <citation type="submission" date="2021-02" db="EMBL/GenBank/DDBJ databases">
        <title>Sequencing the genomes of 1000 actinobacteria strains.</title>
        <authorList>
            <person name="Klenk H.-P."/>
        </authorList>
    </citation>
    <scope>NUCLEOTIDE SEQUENCE</scope>
    <source>
        <strain evidence="7">DSM 22850</strain>
    </source>
</reference>
<dbReference type="Gene3D" id="3.30.560.10">
    <property type="entry name" value="Glucose Oxidase, domain 3"/>
    <property type="match status" value="1"/>
</dbReference>
<dbReference type="InterPro" id="IPR007867">
    <property type="entry name" value="GMC_OxRtase_C"/>
</dbReference>
<evidence type="ECO:0000256" key="1">
    <source>
        <dbReference type="ARBA" id="ARBA00001974"/>
    </source>
</evidence>
<sequence length="566" mass="59929">MSPVVTVQPVGTVSPIGIFSVGRPRLKRVVWRRLTVVFARRTGPPRVPERGPSATLEGTCGEDTNPAIHDPARMGELWHSADDWDYYTVPQPGAAGRNIHLPRGKVLGGSHSLNAMIWVRCVPQDFDHWAALGNDGWAWNDVLPVYRDIENFHGPGADNTALHGTSGLLDVTSDYALSPIQQSIIDAAVEEGLPHNLDYNGAEIEGVSQQQITARDGQRLNTYMAYLKPVRDQVRVEVGCHVHELIFADEAGLGDGAGSGTEAGSGAAAAGSGSPAAPRVVGVRYAQNGEVHELYADEVILAAGAIDSPRLLLRSGIGPADELAQHGIASRADLPGVGKNLHDHLLAPVIFETETPVGPPQPGVSPAQTHLFWKSRAELDRPDTQPINFSVPMYGDNLAPRTGDGFSLMAGLITPAARGSITLSGPNPEDPLLIDLDALGHDDDLASLVASVKQCRRIGSQRALAARPGEGGWGAVEVYPGPEIGDGDDLVEYVRNTVATYHHQVGTCKMGVDDLAVVSPRLAVHGVNGLRVIDASVMPRVSTGNTNAPAVLIGELGAKFVLAGER</sequence>
<name>A0A940T526_9MICO</name>
<accession>A0A940T526</accession>
<dbReference type="Gene3D" id="3.50.50.60">
    <property type="entry name" value="FAD/NAD(P)-binding domain"/>
    <property type="match status" value="1"/>
</dbReference>
<dbReference type="InterPro" id="IPR012132">
    <property type="entry name" value="GMC_OxRdtase"/>
</dbReference>
<comment type="similarity">
    <text evidence="2">Belongs to the GMC oxidoreductase family.</text>
</comment>
<dbReference type="EC" id="1.1.99.1" evidence="7"/>
<evidence type="ECO:0000256" key="4">
    <source>
        <dbReference type="ARBA" id="ARBA00022827"/>
    </source>
</evidence>
<dbReference type="Pfam" id="PF05199">
    <property type="entry name" value="GMC_oxred_C"/>
    <property type="match status" value="1"/>
</dbReference>
<dbReference type="PANTHER" id="PTHR11552:SF147">
    <property type="entry name" value="CHOLINE DEHYDROGENASE, MITOCHONDRIAL"/>
    <property type="match status" value="1"/>
</dbReference>
<evidence type="ECO:0000313" key="7">
    <source>
        <dbReference type="EMBL" id="MBP1327419.1"/>
    </source>
</evidence>
<dbReference type="AlphaFoldDB" id="A0A940T526"/>
<dbReference type="SUPFAM" id="SSF54373">
    <property type="entry name" value="FAD-linked reductases, C-terminal domain"/>
    <property type="match status" value="1"/>
</dbReference>
<organism evidence="7 8">
    <name type="scientific">Leucobacter exalbidus</name>
    <dbReference type="NCBI Taxonomy" id="662960"/>
    <lineage>
        <taxon>Bacteria</taxon>
        <taxon>Bacillati</taxon>
        <taxon>Actinomycetota</taxon>
        <taxon>Actinomycetes</taxon>
        <taxon>Micrococcales</taxon>
        <taxon>Microbacteriaceae</taxon>
        <taxon>Leucobacter</taxon>
    </lineage>
</organism>
<dbReference type="GO" id="GO:0050660">
    <property type="term" value="F:flavin adenine dinucleotide binding"/>
    <property type="evidence" value="ECO:0007669"/>
    <property type="project" value="InterPro"/>
</dbReference>
<keyword evidence="7" id="KW-0560">Oxidoreductase</keyword>
<dbReference type="PANTHER" id="PTHR11552">
    <property type="entry name" value="GLUCOSE-METHANOL-CHOLINE GMC OXIDOREDUCTASE"/>
    <property type="match status" value="1"/>
</dbReference>
<evidence type="ECO:0000259" key="6">
    <source>
        <dbReference type="PROSITE" id="PS00624"/>
    </source>
</evidence>
<feature type="binding site" evidence="5">
    <location>
        <position position="242"/>
    </location>
    <ligand>
        <name>FAD</name>
        <dbReference type="ChEBI" id="CHEBI:57692"/>
    </ligand>
</feature>
<dbReference type="GO" id="GO:0008812">
    <property type="term" value="F:choline dehydrogenase activity"/>
    <property type="evidence" value="ECO:0007669"/>
    <property type="project" value="UniProtKB-EC"/>
</dbReference>
<keyword evidence="4 5" id="KW-0274">FAD</keyword>
<evidence type="ECO:0000256" key="2">
    <source>
        <dbReference type="ARBA" id="ARBA00010790"/>
    </source>
</evidence>
<dbReference type="InterPro" id="IPR036188">
    <property type="entry name" value="FAD/NAD-bd_sf"/>
</dbReference>
<dbReference type="PROSITE" id="PS00624">
    <property type="entry name" value="GMC_OXRED_2"/>
    <property type="match status" value="1"/>
</dbReference>
<comment type="cofactor">
    <cofactor evidence="1 5">
        <name>FAD</name>
        <dbReference type="ChEBI" id="CHEBI:57692"/>
    </cofactor>
</comment>
<dbReference type="EMBL" id="JAFIDA010000001">
    <property type="protein sequence ID" value="MBP1327419.1"/>
    <property type="molecule type" value="Genomic_DNA"/>
</dbReference>
<dbReference type="PIRSF" id="PIRSF000137">
    <property type="entry name" value="Alcohol_oxidase"/>
    <property type="match status" value="1"/>
</dbReference>
<evidence type="ECO:0000256" key="5">
    <source>
        <dbReference type="PIRSR" id="PIRSR000137-2"/>
    </source>
</evidence>
<evidence type="ECO:0000256" key="3">
    <source>
        <dbReference type="ARBA" id="ARBA00022630"/>
    </source>
</evidence>
<proteinExistence type="inferred from homology"/>
<dbReference type="Proteomes" id="UP000675163">
    <property type="component" value="Unassembled WGS sequence"/>
</dbReference>
<keyword evidence="3" id="KW-0285">Flavoprotein</keyword>
<comment type="caution">
    <text evidence="7">The sequence shown here is derived from an EMBL/GenBank/DDBJ whole genome shotgun (WGS) entry which is preliminary data.</text>
</comment>
<protein>
    <submittedName>
        <fullName evidence="7">Choline dehydrogenase</fullName>
        <ecNumber evidence="7">1.1.99.1</ecNumber>
    </submittedName>
</protein>
<gene>
    <name evidence="7" type="ORF">JOF28_002651</name>
</gene>
<evidence type="ECO:0000313" key="8">
    <source>
        <dbReference type="Proteomes" id="UP000675163"/>
    </source>
</evidence>